<accession>A0A7W4YXJ0</accession>
<dbReference type="Pfam" id="PF00353">
    <property type="entry name" value="HemolysinCabind"/>
    <property type="match status" value="4"/>
</dbReference>
<dbReference type="InterPro" id="IPR050557">
    <property type="entry name" value="RTX_toxin/Mannuronan_C5-epim"/>
</dbReference>
<keyword evidence="3" id="KW-0964">Secreted</keyword>
<dbReference type="GO" id="GO:0005576">
    <property type="term" value="C:extracellular region"/>
    <property type="evidence" value="ECO:0007669"/>
    <property type="project" value="UniProtKB-SubCell"/>
</dbReference>
<dbReference type="AlphaFoldDB" id="A0A7W4YXJ0"/>
<dbReference type="EMBL" id="JACHWB010000003">
    <property type="protein sequence ID" value="MBB3019294.1"/>
    <property type="molecule type" value="Genomic_DNA"/>
</dbReference>
<gene>
    <name evidence="11" type="ORF">FHR70_002359</name>
</gene>
<dbReference type="Proteomes" id="UP000532010">
    <property type="component" value="Unassembled WGS sequence"/>
</dbReference>
<dbReference type="PRINTS" id="PR01488">
    <property type="entry name" value="RTXTOXINA"/>
</dbReference>
<protein>
    <recommendedName>
        <fullName evidence="10">SD-repeat containing protein B domain-containing protein</fullName>
    </recommendedName>
</protein>
<proteinExistence type="predicted"/>
<dbReference type="InterPro" id="IPR033764">
    <property type="entry name" value="Sdr_B"/>
</dbReference>
<dbReference type="PANTHER" id="PTHR38340:SF1">
    <property type="entry name" value="S-LAYER PROTEIN"/>
    <property type="match status" value="1"/>
</dbReference>
<evidence type="ECO:0000256" key="4">
    <source>
        <dbReference type="ARBA" id="ARBA00022656"/>
    </source>
</evidence>
<keyword evidence="7" id="KW-0843">Virulence</keyword>
<dbReference type="InterPro" id="IPR001343">
    <property type="entry name" value="Hemolysn_Ca-bd"/>
</dbReference>
<evidence type="ECO:0000256" key="7">
    <source>
        <dbReference type="ARBA" id="ARBA00023026"/>
    </source>
</evidence>
<dbReference type="Gene3D" id="2.60.40.10">
    <property type="entry name" value="Immunoglobulins"/>
    <property type="match status" value="1"/>
</dbReference>
<dbReference type="GO" id="GO:0016020">
    <property type="term" value="C:membrane"/>
    <property type="evidence" value="ECO:0007669"/>
    <property type="project" value="UniProtKB-SubCell"/>
</dbReference>
<comment type="caution">
    <text evidence="11">The sequence shown here is derived from an EMBL/GenBank/DDBJ whole genome shotgun (WGS) entry which is preliminary data.</text>
</comment>
<organism evidence="11 12">
    <name type="scientific">Microvirga lupini</name>
    <dbReference type="NCBI Taxonomy" id="420324"/>
    <lineage>
        <taxon>Bacteria</taxon>
        <taxon>Pseudomonadati</taxon>
        <taxon>Pseudomonadota</taxon>
        <taxon>Alphaproteobacteria</taxon>
        <taxon>Hyphomicrobiales</taxon>
        <taxon>Methylobacteriaceae</taxon>
        <taxon>Microvirga</taxon>
    </lineage>
</organism>
<dbReference type="PRINTS" id="PR00313">
    <property type="entry name" value="CABNDNGRPT"/>
</dbReference>
<dbReference type="PANTHER" id="PTHR38340">
    <property type="entry name" value="S-LAYER PROTEIN"/>
    <property type="match status" value="1"/>
</dbReference>
<evidence type="ECO:0000256" key="6">
    <source>
        <dbReference type="ARBA" id="ARBA00022737"/>
    </source>
</evidence>
<keyword evidence="12" id="KW-1185">Reference proteome</keyword>
<sequence length="818" mass="86809">MSGVVRAIEFIINKDERIGNTGSVYEIGTPAVQFLIEQLSDGTLRLTATIVDNDGDGDKDTADLRGIFFHLAGIENNLKDENWLKDLSVTGAPGSDSLINGRIFDADGVDAVPGDGNSDNMNGRPLTPYDVGIGIGTSGIGRDDIKTVSLILDHATDTLTLEHLALQGFGARLTSVGADGTKRNDSLKLWGLAPAAPMIAPTGSLSGQVWLDLDQDGIQDDGQETGLPGIEVRLIDANGTILSTVTTDDKGEYRFSNLSFGTYDVQFGKGPEGAYRFTLSDAGTDDTRDSDADASTGRTGSYTIDETTRHVTAVDAGLSKVESQPPVVTPPQEIGNDDLIEAGDHDDFIHGGSGNDEMQGEGGNDTIYGGTDRGEIARNPGNGKLNKVLIGDNLYGNDGQDTYRYAKGDGVDMIWDFRPGDDVIELSGYALKDIKATWVGKVANWIDTPKHNKLALVFSDGGAIVFNDYSGLDSSTATALKLGDGAVVKFADLVAMAGRKPVDIEVNDDRQVAPRNYEWRDLGKGQNGYGGNDRDKLIGAGGDDNLYGNEGVNGLNGKEGNDQLYGGNSRDVMIGGNGDDIGYGNGGDDLIVGGAGSDRLYGTGGVDYIFGDEMPEDFVLPSAFASDLAWLHEEKTLVTSSSMTLASDALNITAAGKAALSLTGNKLNNVMIGNAGKNAITAAEGDDMVFGGYGNDTLSGGTGRDKFVFDQKLGTSTTDRKVNFDTITDFKVKDDKFYLDNAVFKKLGKGSLDKPSQLNKNFFTVGTQAKDKNDYLIYNKQTGVLSYDADGSGTKVKAIEFAKIDAGINLKYSHIYLI</sequence>
<comment type="subcellular location">
    <subcellularLocation>
        <location evidence="1">Membrane</location>
    </subcellularLocation>
    <subcellularLocation>
        <location evidence="2">Secreted</location>
    </subcellularLocation>
</comment>
<evidence type="ECO:0000256" key="8">
    <source>
        <dbReference type="ARBA" id="ARBA00023136"/>
    </source>
</evidence>
<evidence type="ECO:0000256" key="5">
    <source>
        <dbReference type="ARBA" id="ARBA00022729"/>
    </source>
</evidence>
<dbReference type="GO" id="GO:0090729">
    <property type="term" value="F:toxin activity"/>
    <property type="evidence" value="ECO:0007669"/>
    <property type="project" value="UniProtKB-KW"/>
</dbReference>
<dbReference type="InterPro" id="IPR003995">
    <property type="entry name" value="RTX_toxin_determinant-A"/>
</dbReference>
<reference evidence="11 12" key="1">
    <citation type="submission" date="2020-08" db="EMBL/GenBank/DDBJ databases">
        <title>The Agave Microbiome: Exploring the role of microbial communities in plant adaptations to desert environments.</title>
        <authorList>
            <person name="Partida-Martinez L.P."/>
        </authorList>
    </citation>
    <scope>NUCLEOTIDE SEQUENCE [LARGE SCALE GENOMIC DNA]</scope>
    <source>
        <strain evidence="11 12">AT3.9</strain>
    </source>
</reference>
<evidence type="ECO:0000256" key="2">
    <source>
        <dbReference type="ARBA" id="ARBA00004613"/>
    </source>
</evidence>
<evidence type="ECO:0000313" key="12">
    <source>
        <dbReference type="Proteomes" id="UP000532010"/>
    </source>
</evidence>
<keyword evidence="5" id="KW-0732">Signal</keyword>
<evidence type="ECO:0000256" key="9">
    <source>
        <dbReference type="SAM" id="MobiDB-lite"/>
    </source>
</evidence>
<name>A0A7W4YXJ0_9HYPH</name>
<evidence type="ECO:0000313" key="11">
    <source>
        <dbReference type="EMBL" id="MBB3019294.1"/>
    </source>
</evidence>
<feature type="region of interest" description="Disordered" evidence="9">
    <location>
        <begin position="279"/>
        <end position="301"/>
    </location>
</feature>
<dbReference type="GO" id="GO:0005509">
    <property type="term" value="F:calcium ion binding"/>
    <property type="evidence" value="ECO:0007669"/>
    <property type="project" value="InterPro"/>
</dbReference>
<evidence type="ECO:0000256" key="3">
    <source>
        <dbReference type="ARBA" id="ARBA00022525"/>
    </source>
</evidence>
<evidence type="ECO:0000259" key="10">
    <source>
        <dbReference type="Pfam" id="PF17210"/>
    </source>
</evidence>
<dbReference type="InterPro" id="IPR011049">
    <property type="entry name" value="Serralysin-like_metalloprot_C"/>
</dbReference>
<evidence type="ECO:0000256" key="1">
    <source>
        <dbReference type="ARBA" id="ARBA00004370"/>
    </source>
</evidence>
<dbReference type="InterPro" id="IPR013783">
    <property type="entry name" value="Ig-like_fold"/>
</dbReference>
<keyword evidence="4" id="KW-0800">Toxin</keyword>
<keyword evidence="8" id="KW-0472">Membrane</keyword>
<dbReference type="SUPFAM" id="SSF117074">
    <property type="entry name" value="Hypothetical protein PA1324"/>
    <property type="match status" value="1"/>
</dbReference>
<dbReference type="SUPFAM" id="SSF51120">
    <property type="entry name" value="beta-Roll"/>
    <property type="match status" value="2"/>
</dbReference>
<dbReference type="Gene3D" id="2.150.10.10">
    <property type="entry name" value="Serralysin-like metalloprotease, C-terminal"/>
    <property type="match status" value="2"/>
</dbReference>
<feature type="domain" description="SD-repeat containing protein B" evidence="10">
    <location>
        <begin position="205"/>
        <end position="318"/>
    </location>
</feature>
<keyword evidence="6" id="KW-0677">Repeat</keyword>
<dbReference type="Pfam" id="PF17210">
    <property type="entry name" value="SdrD_B"/>
    <property type="match status" value="1"/>
</dbReference>
<dbReference type="RefSeq" id="WP_183450321.1">
    <property type="nucleotide sequence ID" value="NZ_JACHWB010000003.1"/>
</dbReference>